<comment type="caution">
    <text evidence="3">The sequence shown here is derived from an EMBL/GenBank/DDBJ whole genome shotgun (WGS) entry which is preliminary data.</text>
</comment>
<feature type="domain" description="RNase H type-1" evidence="2">
    <location>
        <begin position="3"/>
        <end position="79"/>
    </location>
</feature>
<dbReference type="Gene3D" id="3.30.420.10">
    <property type="entry name" value="Ribonuclease H-like superfamily/Ribonuclease H"/>
    <property type="match status" value="1"/>
</dbReference>
<gene>
    <name evidence="3" type="ORF">CYMTET_6950</name>
</gene>
<evidence type="ECO:0000259" key="2">
    <source>
        <dbReference type="Pfam" id="PF00075"/>
    </source>
</evidence>
<dbReference type="SUPFAM" id="SSF53098">
    <property type="entry name" value="Ribonuclease H-like"/>
    <property type="match status" value="1"/>
</dbReference>
<evidence type="ECO:0000313" key="3">
    <source>
        <dbReference type="EMBL" id="KAK3285448.1"/>
    </source>
</evidence>
<dbReference type="InterPro" id="IPR012337">
    <property type="entry name" value="RNaseH-like_sf"/>
</dbReference>
<dbReference type="GO" id="GO:0003676">
    <property type="term" value="F:nucleic acid binding"/>
    <property type="evidence" value="ECO:0007669"/>
    <property type="project" value="InterPro"/>
</dbReference>
<accession>A0AAE0GWF1</accession>
<name>A0AAE0GWF1_9CHLO</name>
<feature type="compositionally biased region" description="Acidic residues" evidence="1">
    <location>
        <begin position="108"/>
        <end position="117"/>
    </location>
</feature>
<protein>
    <recommendedName>
        <fullName evidence="2">RNase H type-1 domain-containing protein</fullName>
    </recommendedName>
</protein>
<proteinExistence type="predicted"/>
<dbReference type="InterPro" id="IPR036397">
    <property type="entry name" value="RNaseH_sf"/>
</dbReference>
<dbReference type="InterPro" id="IPR002156">
    <property type="entry name" value="RNaseH_domain"/>
</dbReference>
<dbReference type="EMBL" id="LGRX02001812">
    <property type="protein sequence ID" value="KAK3285448.1"/>
    <property type="molecule type" value="Genomic_DNA"/>
</dbReference>
<dbReference type="GO" id="GO:0004523">
    <property type="term" value="F:RNA-DNA hybrid ribonuclease activity"/>
    <property type="evidence" value="ECO:0007669"/>
    <property type="project" value="InterPro"/>
</dbReference>
<organism evidence="3 4">
    <name type="scientific">Cymbomonas tetramitiformis</name>
    <dbReference type="NCBI Taxonomy" id="36881"/>
    <lineage>
        <taxon>Eukaryota</taxon>
        <taxon>Viridiplantae</taxon>
        <taxon>Chlorophyta</taxon>
        <taxon>Pyramimonadophyceae</taxon>
        <taxon>Pyramimonadales</taxon>
        <taxon>Pyramimonadaceae</taxon>
        <taxon>Cymbomonas</taxon>
    </lineage>
</organism>
<evidence type="ECO:0000313" key="4">
    <source>
        <dbReference type="Proteomes" id="UP001190700"/>
    </source>
</evidence>
<feature type="compositionally biased region" description="Basic and acidic residues" evidence="1">
    <location>
        <begin position="120"/>
        <end position="138"/>
    </location>
</feature>
<feature type="compositionally biased region" description="Acidic residues" evidence="1">
    <location>
        <begin position="139"/>
        <end position="150"/>
    </location>
</feature>
<evidence type="ECO:0000256" key="1">
    <source>
        <dbReference type="SAM" id="MobiDB-lite"/>
    </source>
</evidence>
<dbReference type="Proteomes" id="UP001190700">
    <property type="component" value="Unassembled WGS sequence"/>
</dbReference>
<feature type="region of interest" description="Disordered" evidence="1">
    <location>
        <begin position="102"/>
        <end position="158"/>
    </location>
</feature>
<sequence>MRNEVKICTDNANSLHQINNMRARPYMMERHQHRDTLHEIMGTIEKLNAAGTAVELYKVKAHVGIIGNEGADEAAKEACEKGRMVPNTENSDTVTLQALLDQGREEERMEEEEEVVGTEENNHTNEIRNRERGEREGIEAEVDPQQEEEEIMRAIEGE</sequence>
<dbReference type="AlphaFoldDB" id="A0AAE0GWF1"/>
<keyword evidence="4" id="KW-1185">Reference proteome</keyword>
<dbReference type="Pfam" id="PF00075">
    <property type="entry name" value="RNase_H"/>
    <property type="match status" value="1"/>
</dbReference>
<reference evidence="3 4" key="1">
    <citation type="journal article" date="2015" name="Genome Biol. Evol.">
        <title>Comparative Genomics of a Bacterivorous Green Alga Reveals Evolutionary Causalities and Consequences of Phago-Mixotrophic Mode of Nutrition.</title>
        <authorList>
            <person name="Burns J.A."/>
            <person name="Paasch A."/>
            <person name="Narechania A."/>
            <person name="Kim E."/>
        </authorList>
    </citation>
    <scope>NUCLEOTIDE SEQUENCE [LARGE SCALE GENOMIC DNA]</scope>
    <source>
        <strain evidence="3 4">PLY_AMNH</strain>
    </source>
</reference>